<evidence type="ECO:0000313" key="1">
    <source>
        <dbReference type="EMBL" id="EAY04043.1"/>
    </source>
</evidence>
<dbReference type="RefSeq" id="XP_001316266.1">
    <property type="nucleotide sequence ID" value="XM_001316231.1"/>
</dbReference>
<name>A2ETJ7_TRIV3</name>
<reference evidence="1" key="1">
    <citation type="submission" date="2006-10" db="EMBL/GenBank/DDBJ databases">
        <authorList>
            <person name="Amadeo P."/>
            <person name="Zhao Q."/>
            <person name="Wortman J."/>
            <person name="Fraser-Liggett C."/>
            <person name="Carlton J."/>
        </authorList>
    </citation>
    <scope>NUCLEOTIDE SEQUENCE</scope>
    <source>
        <strain evidence="1">G3</strain>
    </source>
</reference>
<dbReference type="AlphaFoldDB" id="A2ETJ7"/>
<accession>A2ETJ7</accession>
<sequence>MLHTLGPKNGLITLLSNYLSGDEGNTSNIVQKIKQAPPSVLIPTFSFLGRWITINMNNPKNETSQHKLNDAFQFLGVIANRVPPVLVHFSTHDMNWDIFDQQWVFNPFFKPIKERIAQLKSYVQPRNFIMQALPSRLELFENTFSFDGELLDLDPAYEVAIMKYMRRLIINHAPMSKFRIFSHQRNYREILTKSFLDVIDSLNDAKNATHEELIFAFSMIFLYINAFTSSNELDGQMFAKYLQSRPYISPFCMLGVVNHIPQTAYLFNLLTPQEVNSSLEQITNLNPQQYNMQDFSITNQGKNKILPFVKQLPNIVSNYFLCTPNQTNSEVDQKMDDADFLTFIHTSGHQIPIKMKQTLCIARARKVSVYVVSCMGILLLRCIIFSIQKTIIDCAETRMFTPDFCTFVQTVFSILSPAFASGICGKFLDPKEKEQEITILIARALYFHALHIAIQHDSVDNLRAFLFRALAIPSSEDTARLIIAKLLQSDSPKMSEKTMDLIINSADLLINLEFIDAITFCSDVGNCEEFEKLSEMKERLKQNIQIMPSIESKDELFCVEFFKSDKGLNEISAYFVGKLQSLTAATAIKEISKILDEAESEDRLYHALRLIMMTQFLKLNAVAEILVKYITKMLATFEKPADTSQFEIRKCEHGLLLGQCLLGRLLILRFNDLALQLMENMMNPLMQDKLALHWIARFTSLYREYITPDVAALFLQVLPSLPSANDLLVSGDDEQAIDIIVNNIVVRKELLLHSPDAINSEYWSQHDHAMSFSIATLCLSSRTSRELAEFIARPIFDAGKVLKFKEEIAITVAQLAGRMNFETSCAFFEFLMEHSPSASSVIAGRTFLATARIDVFAFVCQMCKDMISGDAAKLDAFMRMIVPSYLRLKGNDNIAARLLCKLLESVNEETPRALQEAVIDVVSLIYFKLNLQPARATFVSSAGHFSPDLKQFIAFSLATDMYSTKRDYK</sequence>
<dbReference type="VEuPathDB" id="TrichDB:TVAGG3_0007690"/>
<reference evidence="1" key="2">
    <citation type="journal article" date="2007" name="Science">
        <title>Draft genome sequence of the sexually transmitted pathogen Trichomonas vaginalis.</title>
        <authorList>
            <person name="Carlton J.M."/>
            <person name="Hirt R.P."/>
            <person name="Silva J.C."/>
            <person name="Delcher A.L."/>
            <person name="Schatz M."/>
            <person name="Zhao Q."/>
            <person name="Wortman J.R."/>
            <person name="Bidwell S.L."/>
            <person name="Alsmark U.C.M."/>
            <person name="Besteiro S."/>
            <person name="Sicheritz-Ponten T."/>
            <person name="Noel C.J."/>
            <person name="Dacks J.B."/>
            <person name="Foster P.G."/>
            <person name="Simillion C."/>
            <person name="Van de Peer Y."/>
            <person name="Miranda-Saavedra D."/>
            <person name="Barton G.J."/>
            <person name="Westrop G.D."/>
            <person name="Mueller S."/>
            <person name="Dessi D."/>
            <person name="Fiori P.L."/>
            <person name="Ren Q."/>
            <person name="Paulsen I."/>
            <person name="Zhang H."/>
            <person name="Bastida-Corcuera F.D."/>
            <person name="Simoes-Barbosa A."/>
            <person name="Brown M.T."/>
            <person name="Hayes R.D."/>
            <person name="Mukherjee M."/>
            <person name="Okumura C.Y."/>
            <person name="Schneider R."/>
            <person name="Smith A.J."/>
            <person name="Vanacova S."/>
            <person name="Villalvazo M."/>
            <person name="Haas B.J."/>
            <person name="Pertea M."/>
            <person name="Feldblyum T.V."/>
            <person name="Utterback T.R."/>
            <person name="Shu C.L."/>
            <person name="Osoegawa K."/>
            <person name="de Jong P.J."/>
            <person name="Hrdy I."/>
            <person name="Horvathova L."/>
            <person name="Zubacova Z."/>
            <person name="Dolezal P."/>
            <person name="Malik S.B."/>
            <person name="Logsdon J.M. Jr."/>
            <person name="Henze K."/>
            <person name="Gupta A."/>
            <person name="Wang C.C."/>
            <person name="Dunne R.L."/>
            <person name="Upcroft J.A."/>
            <person name="Upcroft P."/>
            <person name="White O."/>
            <person name="Salzberg S.L."/>
            <person name="Tang P."/>
            <person name="Chiu C.-H."/>
            <person name="Lee Y.-S."/>
            <person name="Embley T.M."/>
            <person name="Coombs G.H."/>
            <person name="Mottram J.C."/>
            <person name="Tachezy J."/>
            <person name="Fraser-Liggett C.M."/>
            <person name="Johnson P.J."/>
        </authorList>
    </citation>
    <scope>NUCLEOTIDE SEQUENCE [LARGE SCALE GENOMIC DNA]</scope>
    <source>
        <strain evidence="1">G3</strain>
    </source>
</reference>
<protein>
    <submittedName>
        <fullName evidence="1">Uncharacterized protein</fullName>
    </submittedName>
</protein>
<dbReference type="KEGG" id="tva:4761892"/>
<keyword evidence="2" id="KW-1185">Reference proteome</keyword>
<dbReference type="Proteomes" id="UP000001542">
    <property type="component" value="Unassembled WGS sequence"/>
</dbReference>
<dbReference type="EMBL" id="DS113487">
    <property type="protein sequence ID" value="EAY04043.1"/>
    <property type="molecule type" value="Genomic_DNA"/>
</dbReference>
<proteinExistence type="predicted"/>
<dbReference type="OrthoDB" id="10662277at2759"/>
<organism evidence="1 2">
    <name type="scientific">Trichomonas vaginalis (strain ATCC PRA-98 / G3)</name>
    <dbReference type="NCBI Taxonomy" id="412133"/>
    <lineage>
        <taxon>Eukaryota</taxon>
        <taxon>Metamonada</taxon>
        <taxon>Parabasalia</taxon>
        <taxon>Trichomonadida</taxon>
        <taxon>Trichomonadidae</taxon>
        <taxon>Trichomonas</taxon>
    </lineage>
</organism>
<dbReference type="InParanoid" id="A2ETJ7"/>
<evidence type="ECO:0000313" key="2">
    <source>
        <dbReference type="Proteomes" id="UP000001542"/>
    </source>
</evidence>
<dbReference type="VEuPathDB" id="TrichDB:TVAG_055290"/>
<gene>
    <name evidence="1" type="ORF">TVAG_055290</name>
</gene>